<evidence type="ECO:0000259" key="5">
    <source>
        <dbReference type="PROSITE" id="PS50041"/>
    </source>
</evidence>
<dbReference type="GO" id="GO:0004567">
    <property type="term" value="F:beta-mannosidase activity"/>
    <property type="evidence" value="ECO:0007669"/>
    <property type="project" value="TreeGrafter"/>
</dbReference>
<sequence length="510" mass="57570">MKEANMNVMRLWGGGLYELDEFYEMTDEAGIMIWHDHMFACSLYDADDNFMDLVRPEFANQVIRLRHHSSILVWAGNNENELFLGWGWFNTNGYNQTQMIADYLKLFDNVMKSIVTQLDPSRPFVPSSPSNGKNSEDQGGVALKPDANSWMYGDVHYYTYSGDLWKPSAFPIPRCATEYGSQSIPLTTTMARYVPPDEWTSGSSWMKWRDHQGNGNVNNLALTFPHFEVKYTSAKNITLDDNDGFVVRAILQNQTGIAITPTVILLPDKMRQITNPNYGDATITNVQKVPNTCTQSTGCPVATFTVTLSATKLVPILWLDIKAEVKERYQILYWFSDNGFTMTQPQVSVDLQIFATNDSTLTLTTQDLTVWRAKMSQAGFCPDNWYQPNTNTRKCIKIVNETRTWAQGEAMCQSYSSDLISITNAFENSDLTAYIKTNAPGCQKAYIGLYENNSSWAWVNGDNSTYRNWAPGNPTNDPNSSCALIDQNSGTWLNQDCNTPQCYICAISLN</sequence>
<dbReference type="Pfam" id="PF00059">
    <property type="entry name" value="Lectin_C"/>
    <property type="match status" value="1"/>
</dbReference>
<dbReference type="CDD" id="cd00037">
    <property type="entry name" value="CLECT"/>
    <property type="match status" value="1"/>
</dbReference>
<dbReference type="Pfam" id="PF17753">
    <property type="entry name" value="Ig_mannosidase"/>
    <property type="match status" value="1"/>
</dbReference>
<dbReference type="InterPro" id="IPR018378">
    <property type="entry name" value="C-type_lectin_CS"/>
</dbReference>
<organism evidence="6 7">
    <name type="scientific">Acrobeloides nanus</name>
    <dbReference type="NCBI Taxonomy" id="290746"/>
    <lineage>
        <taxon>Eukaryota</taxon>
        <taxon>Metazoa</taxon>
        <taxon>Ecdysozoa</taxon>
        <taxon>Nematoda</taxon>
        <taxon>Chromadorea</taxon>
        <taxon>Rhabditida</taxon>
        <taxon>Tylenchina</taxon>
        <taxon>Cephalobomorpha</taxon>
        <taxon>Cephaloboidea</taxon>
        <taxon>Cephalobidae</taxon>
        <taxon>Acrobeloides</taxon>
    </lineage>
</organism>
<dbReference type="InterPro" id="IPR050887">
    <property type="entry name" value="Beta-mannosidase_GH2"/>
</dbReference>
<dbReference type="AlphaFoldDB" id="A0A914EGZ7"/>
<dbReference type="InterPro" id="IPR016187">
    <property type="entry name" value="CTDL_fold"/>
</dbReference>
<feature type="domain" description="C-type lectin" evidence="5">
    <location>
        <begin position="391"/>
        <end position="506"/>
    </location>
</feature>
<dbReference type="Gene3D" id="3.10.100.10">
    <property type="entry name" value="Mannose-Binding Protein A, subunit A"/>
    <property type="match status" value="1"/>
</dbReference>
<dbReference type="InterPro" id="IPR016186">
    <property type="entry name" value="C-type_lectin-like/link_sf"/>
</dbReference>
<evidence type="ECO:0000256" key="2">
    <source>
        <dbReference type="ARBA" id="ARBA00023157"/>
    </source>
</evidence>
<dbReference type="InterPro" id="IPR041625">
    <property type="entry name" value="Beta-mannosidase_Ig"/>
</dbReference>
<evidence type="ECO:0000256" key="4">
    <source>
        <dbReference type="SAM" id="MobiDB-lite"/>
    </source>
</evidence>
<comment type="similarity">
    <text evidence="1">Belongs to the glycosyl hydrolase 2 family.</text>
</comment>
<keyword evidence="6" id="KW-1185">Reference proteome</keyword>
<evidence type="ECO:0000256" key="1">
    <source>
        <dbReference type="ARBA" id="ARBA00007401"/>
    </source>
</evidence>
<dbReference type="InterPro" id="IPR017853">
    <property type="entry name" value="GH"/>
</dbReference>
<dbReference type="PROSITE" id="PS00615">
    <property type="entry name" value="C_TYPE_LECTIN_1"/>
    <property type="match status" value="1"/>
</dbReference>
<evidence type="ECO:0000313" key="6">
    <source>
        <dbReference type="Proteomes" id="UP000887540"/>
    </source>
</evidence>
<name>A0A914EGZ7_9BILA</name>
<evidence type="ECO:0000256" key="3">
    <source>
        <dbReference type="ARBA" id="ARBA00023295"/>
    </source>
</evidence>
<proteinExistence type="inferred from homology"/>
<keyword evidence="3" id="KW-0378">Hydrolase</keyword>
<dbReference type="Proteomes" id="UP000887540">
    <property type="component" value="Unplaced"/>
</dbReference>
<dbReference type="GO" id="GO:0006516">
    <property type="term" value="P:glycoprotein catabolic process"/>
    <property type="evidence" value="ECO:0007669"/>
    <property type="project" value="TreeGrafter"/>
</dbReference>
<dbReference type="Gene3D" id="3.20.20.80">
    <property type="entry name" value="Glycosidases"/>
    <property type="match status" value="1"/>
</dbReference>
<dbReference type="SUPFAM" id="SSF51445">
    <property type="entry name" value="(Trans)glycosidases"/>
    <property type="match status" value="1"/>
</dbReference>
<dbReference type="SMART" id="SM00034">
    <property type="entry name" value="CLECT"/>
    <property type="match status" value="1"/>
</dbReference>
<feature type="region of interest" description="Disordered" evidence="4">
    <location>
        <begin position="121"/>
        <end position="140"/>
    </location>
</feature>
<reference evidence="7" key="1">
    <citation type="submission" date="2022-11" db="UniProtKB">
        <authorList>
            <consortium name="WormBaseParasite"/>
        </authorList>
    </citation>
    <scope>IDENTIFICATION</scope>
</reference>
<accession>A0A914EGZ7</accession>
<keyword evidence="2" id="KW-1015">Disulfide bond</keyword>
<dbReference type="PANTHER" id="PTHR43730:SF1">
    <property type="entry name" value="BETA-MANNOSIDASE"/>
    <property type="match status" value="1"/>
</dbReference>
<dbReference type="PROSITE" id="PS50041">
    <property type="entry name" value="C_TYPE_LECTIN_2"/>
    <property type="match status" value="1"/>
</dbReference>
<dbReference type="PANTHER" id="PTHR43730">
    <property type="entry name" value="BETA-MANNOSIDASE"/>
    <property type="match status" value="1"/>
</dbReference>
<dbReference type="InterPro" id="IPR001304">
    <property type="entry name" value="C-type_lectin-like"/>
</dbReference>
<dbReference type="SUPFAM" id="SSF56436">
    <property type="entry name" value="C-type lectin-like"/>
    <property type="match status" value="1"/>
</dbReference>
<keyword evidence="3" id="KW-0326">Glycosidase</keyword>
<dbReference type="WBParaSite" id="ACRNAN_scaffold7805.g32410.t1">
    <property type="protein sequence ID" value="ACRNAN_scaffold7805.g32410.t1"/>
    <property type="gene ID" value="ACRNAN_scaffold7805.g32410"/>
</dbReference>
<evidence type="ECO:0000313" key="7">
    <source>
        <dbReference type="WBParaSite" id="ACRNAN_scaffold7805.g32410.t1"/>
    </source>
</evidence>
<protein>
    <submittedName>
        <fullName evidence="7">Beta-mannosidase</fullName>
    </submittedName>
</protein>